<dbReference type="PANTHER" id="PTHR34239">
    <property type="entry name" value="APPLE DOMAIN-CONTAINING PROTEIN"/>
    <property type="match status" value="1"/>
</dbReference>
<feature type="compositionally biased region" description="Polar residues" evidence="1">
    <location>
        <begin position="301"/>
        <end position="331"/>
    </location>
</feature>
<protein>
    <recommendedName>
        <fullName evidence="4">Gag protein</fullName>
    </recommendedName>
</protein>
<dbReference type="Proteomes" id="UP001549920">
    <property type="component" value="Unassembled WGS sequence"/>
</dbReference>
<feature type="compositionally biased region" description="Basic residues" evidence="1">
    <location>
        <begin position="17"/>
        <end position="29"/>
    </location>
</feature>
<evidence type="ECO:0000313" key="2">
    <source>
        <dbReference type="EMBL" id="KAL0860787.1"/>
    </source>
</evidence>
<feature type="compositionally biased region" description="Low complexity" evidence="1">
    <location>
        <begin position="358"/>
        <end position="368"/>
    </location>
</feature>
<keyword evidence="3" id="KW-1185">Reference proteome</keyword>
<evidence type="ECO:0000313" key="3">
    <source>
        <dbReference type="Proteomes" id="UP001549920"/>
    </source>
</evidence>
<evidence type="ECO:0000256" key="1">
    <source>
        <dbReference type="SAM" id="MobiDB-lite"/>
    </source>
</evidence>
<evidence type="ECO:0008006" key="4">
    <source>
        <dbReference type="Google" id="ProtNLM"/>
    </source>
</evidence>
<gene>
    <name evidence="2" type="ORF">ABMA27_009331</name>
</gene>
<dbReference type="PANTHER" id="PTHR34239:SF2">
    <property type="entry name" value="TRANSPOSABLE ELEMENT P TRANSPOSASE_THAP9 CONSERVED DOMAIN-CONTAINING PROTEIN"/>
    <property type="match status" value="1"/>
</dbReference>
<feature type="region of interest" description="Disordered" evidence="1">
    <location>
        <begin position="17"/>
        <end position="37"/>
    </location>
</feature>
<dbReference type="EMBL" id="JBEUOH010000024">
    <property type="protein sequence ID" value="KAL0860787.1"/>
    <property type="molecule type" value="Genomic_DNA"/>
</dbReference>
<feature type="region of interest" description="Disordered" evidence="1">
    <location>
        <begin position="295"/>
        <end position="382"/>
    </location>
</feature>
<comment type="caution">
    <text evidence="2">The sequence shown here is derived from an EMBL/GenBank/DDBJ whole genome shotgun (WGS) entry which is preliminary data.</text>
</comment>
<organism evidence="2 3">
    <name type="scientific">Loxostege sticticalis</name>
    <name type="common">Beet webworm moth</name>
    <dbReference type="NCBI Taxonomy" id="481309"/>
    <lineage>
        <taxon>Eukaryota</taxon>
        <taxon>Metazoa</taxon>
        <taxon>Ecdysozoa</taxon>
        <taxon>Arthropoda</taxon>
        <taxon>Hexapoda</taxon>
        <taxon>Insecta</taxon>
        <taxon>Pterygota</taxon>
        <taxon>Neoptera</taxon>
        <taxon>Endopterygota</taxon>
        <taxon>Lepidoptera</taxon>
        <taxon>Glossata</taxon>
        <taxon>Ditrysia</taxon>
        <taxon>Pyraloidea</taxon>
        <taxon>Crambidae</taxon>
        <taxon>Pyraustinae</taxon>
        <taxon>Loxostege</taxon>
    </lineage>
</organism>
<feature type="compositionally biased region" description="Polar residues" evidence="1">
    <location>
        <begin position="369"/>
        <end position="382"/>
    </location>
</feature>
<sequence length="382" mass="42610">MPKRSAQEKLERYERKIRKLKEQKRKRHQRVLDSSDGENAEGYIMSIYNGSFLFLETENPTSYALEVDEFSLPQSITQEKPDEFSEPPISPPVPPIAAESMQEHTSEVTVPPTDGTTVQEPELDPELLSALGTSTSDTPDFGDPIHGNLAVLWPPLLKKGLPKEEKNKLLKENLIPSNCQLLQAPTLNPEIAAAVSEIVRGRDKKLLGFQQSLGQGISAVNRAMDTLLRSDDKVKALKYLSDSCWLLTDLHHSFTKDRVKLVVPSLEKSFLHIVQDTERDETLFGKALGEKIKASKAIEKQGQQIRKTGNQSKQNSAPQPSTSRPAHQGNWTGPPRYSSNRGGRGGQQRPAPRPARRPYPTTTTQTASKNFNQQKNRANAQH</sequence>
<proteinExistence type="predicted"/>
<reference evidence="2 3" key="1">
    <citation type="submission" date="2024-06" db="EMBL/GenBank/DDBJ databases">
        <title>A chromosome-level genome assembly of beet webworm, Loxostege sticticalis.</title>
        <authorList>
            <person name="Zhang Y."/>
        </authorList>
    </citation>
    <scope>NUCLEOTIDE SEQUENCE [LARGE SCALE GENOMIC DNA]</scope>
    <source>
        <strain evidence="2">AQ026</strain>
        <tissue evidence="2">Whole body</tissue>
    </source>
</reference>
<name>A0ABR3H7L0_LOXSC</name>
<accession>A0ABR3H7L0</accession>